<dbReference type="AlphaFoldDB" id="B9L742"/>
<keyword evidence="1" id="KW-0472">Membrane</keyword>
<dbReference type="STRING" id="598659.NAMH_0008"/>
<dbReference type="Gene3D" id="2.30.42.10">
    <property type="match status" value="1"/>
</dbReference>
<dbReference type="RefSeq" id="WP_012663639.1">
    <property type="nucleotide sequence ID" value="NC_012115.1"/>
</dbReference>
<dbReference type="eggNOG" id="COG3031">
    <property type="taxonomic scope" value="Bacteria"/>
</dbReference>
<proteinExistence type="predicted"/>
<reference evidence="2 3" key="1">
    <citation type="journal article" date="2009" name="PLoS Genet.">
        <title>Adaptations to submarine hydrothermal environments exemplified by the genome of Nautilia profundicola.</title>
        <authorList>
            <person name="Campbell B.J."/>
            <person name="Smith J.L."/>
            <person name="Hanson T.E."/>
            <person name="Klotz M.G."/>
            <person name="Stein L.Y."/>
            <person name="Lee C.K."/>
            <person name="Wu D."/>
            <person name="Robinson J.M."/>
            <person name="Khouri H.M."/>
            <person name="Eisen J.A."/>
            <person name="Cary S.C."/>
        </authorList>
    </citation>
    <scope>NUCLEOTIDE SEQUENCE [LARGE SCALE GENOMIC DNA]</scope>
    <source>
        <strain evidence="3">ATCC BAA-1463 / DSM 18972 / AmH</strain>
    </source>
</reference>
<keyword evidence="1" id="KW-1133">Transmembrane helix</keyword>
<organism evidence="2 3">
    <name type="scientific">Nautilia profundicola (strain ATCC BAA-1463 / DSM 18972 / AmH)</name>
    <dbReference type="NCBI Taxonomy" id="598659"/>
    <lineage>
        <taxon>Bacteria</taxon>
        <taxon>Pseudomonadati</taxon>
        <taxon>Campylobacterota</taxon>
        <taxon>Epsilonproteobacteria</taxon>
        <taxon>Nautiliales</taxon>
        <taxon>Nautiliaceae</taxon>
        <taxon>Nautilia</taxon>
    </lineage>
</organism>
<dbReference type="OrthoDB" id="5372581at2"/>
<dbReference type="SUPFAM" id="SSF50156">
    <property type="entry name" value="PDZ domain-like"/>
    <property type="match status" value="1"/>
</dbReference>
<keyword evidence="3" id="KW-1185">Reference proteome</keyword>
<evidence type="ECO:0000256" key="1">
    <source>
        <dbReference type="SAM" id="Phobius"/>
    </source>
</evidence>
<dbReference type="EMBL" id="CP001279">
    <property type="protein sequence ID" value="ACM92267.1"/>
    <property type="molecule type" value="Genomic_DNA"/>
</dbReference>
<evidence type="ECO:0008006" key="4">
    <source>
        <dbReference type="Google" id="ProtNLM"/>
    </source>
</evidence>
<evidence type="ECO:0000313" key="3">
    <source>
        <dbReference type="Proteomes" id="UP000000448"/>
    </source>
</evidence>
<gene>
    <name evidence="2" type="ordered locus">NAMH_0008</name>
</gene>
<dbReference type="KEGG" id="nam:NAMH_0008"/>
<accession>B9L742</accession>
<keyword evidence="1" id="KW-0812">Transmembrane</keyword>
<name>B9L742_NAUPA</name>
<protein>
    <recommendedName>
        <fullName evidence="4">General secretion pathway protein C</fullName>
    </recommendedName>
</protein>
<dbReference type="Proteomes" id="UP000000448">
    <property type="component" value="Chromosome"/>
</dbReference>
<evidence type="ECO:0000313" key="2">
    <source>
        <dbReference type="EMBL" id="ACM92267.1"/>
    </source>
</evidence>
<feature type="transmembrane region" description="Helical" evidence="1">
    <location>
        <begin position="7"/>
        <end position="28"/>
    </location>
</feature>
<dbReference type="HOGENOM" id="CLU_1114884_0_0_7"/>
<sequence>MSIFKNVLYFFTAFFGAFLFWSIIKLFLPNIPVTNIHEQKKYEFYNINLSNIFMKQFNKKISNLNLNESLNQSEQLKNMILKAIYNDGKKAFIIIEANKKNIFIDINDSFNGYKLININHDFVVFTKNKQKYILTFKKNIQQNNLNTSSSTIKVKKQLIQKFKKNPALIWNDIGIIKYPYGYKITYIKKDSIFDKIGLKKSDIIIKVNNKYLKNDSQAWQLYNNIDKFDSLSIEIKRNNKKKVLNYEID</sequence>
<dbReference type="InterPro" id="IPR036034">
    <property type="entry name" value="PDZ_sf"/>
</dbReference>